<proteinExistence type="inferred from homology"/>
<dbReference type="GO" id="GO:0042802">
    <property type="term" value="F:identical protein binding"/>
    <property type="evidence" value="ECO:0007669"/>
    <property type="project" value="UniProtKB-ARBA"/>
</dbReference>
<dbReference type="Pfam" id="PF13614">
    <property type="entry name" value="AAA_31"/>
    <property type="match status" value="1"/>
</dbReference>
<evidence type="ECO:0000256" key="8">
    <source>
        <dbReference type="ARBA" id="ARBA00022679"/>
    </source>
</evidence>
<protein>
    <recommendedName>
        <fullName evidence="5">non-specific protein-tyrosine kinase</fullName>
        <ecNumber evidence="5">2.7.10.2</ecNumber>
    </recommendedName>
</protein>
<comment type="catalytic activity">
    <reaction evidence="16">
        <text>L-tyrosyl-[protein] + ATP = O-phospho-L-tyrosyl-[protein] + ADP + H(+)</text>
        <dbReference type="Rhea" id="RHEA:10596"/>
        <dbReference type="Rhea" id="RHEA-COMP:10136"/>
        <dbReference type="Rhea" id="RHEA-COMP:20101"/>
        <dbReference type="ChEBI" id="CHEBI:15378"/>
        <dbReference type="ChEBI" id="CHEBI:30616"/>
        <dbReference type="ChEBI" id="CHEBI:46858"/>
        <dbReference type="ChEBI" id="CHEBI:61978"/>
        <dbReference type="ChEBI" id="CHEBI:456216"/>
        <dbReference type="EC" id="2.7.10.2"/>
    </reaction>
</comment>
<evidence type="ECO:0000256" key="6">
    <source>
        <dbReference type="ARBA" id="ARBA00022475"/>
    </source>
</evidence>
<organism evidence="20 21">
    <name type="scientific">Microbacterium pygmaeum</name>
    <dbReference type="NCBI Taxonomy" id="370764"/>
    <lineage>
        <taxon>Bacteria</taxon>
        <taxon>Bacillati</taxon>
        <taxon>Actinomycetota</taxon>
        <taxon>Actinomycetes</taxon>
        <taxon>Micrococcales</taxon>
        <taxon>Microbacteriaceae</taxon>
        <taxon>Microbacterium</taxon>
    </lineage>
</organism>
<evidence type="ECO:0000256" key="2">
    <source>
        <dbReference type="ARBA" id="ARBA00006683"/>
    </source>
</evidence>
<evidence type="ECO:0000256" key="5">
    <source>
        <dbReference type="ARBA" id="ARBA00011903"/>
    </source>
</evidence>
<evidence type="ECO:0000256" key="11">
    <source>
        <dbReference type="ARBA" id="ARBA00022777"/>
    </source>
</evidence>
<comment type="similarity">
    <text evidence="2">Belongs to the CpsC/CapA family.</text>
</comment>
<dbReference type="FunFam" id="3.40.50.300:FF:000527">
    <property type="entry name" value="Tyrosine-protein kinase etk"/>
    <property type="match status" value="1"/>
</dbReference>
<keyword evidence="8" id="KW-0808">Transferase</keyword>
<keyword evidence="11" id="KW-0418">Kinase</keyword>
<feature type="domain" description="Polysaccharide chain length determinant N-terminal" evidence="18">
    <location>
        <begin position="2"/>
        <end position="91"/>
    </location>
</feature>
<evidence type="ECO:0000256" key="16">
    <source>
        <dbReference type="ARBA" id="ARBA00051245"/>
    </source>
</evidence>
<comment type="subcellular location">
    <subcellularLocation>
        <location evidence="1">Cell inner membrane</location>
        <topology evidence="1">Multi-pass membrane protein</topology>
    </subcellularLocation>
</comment>
<keyword evidence="6" id="KW-1003">Cell membrane</keyword>
<keyword evidence="7" id="KW-0997">Cell inner membrane</keyword>
<dbReference type="NCBIfam" id="TIGR01007">
    <property type="entry name" value="eps_fam"/>
    <property type="match status" value="1"/>
</dbReference>
<dbReference type="GO" id="GO:0005886">
    <property type="term" value="C:plasma membrane"/>
    <property type="evidence" value="ECO:0007669"/>
    <property type="project" value="UniProtKB-SubCell"/>
</dbReference>
<evidence type="ECO:0000256" key="15">
    <source>
        <dbReference type="ARBA" id="ARBA00023137"/>
    </source>
</evidence>
<gene>
    <name evidence="20" type="ORF">SAMN04489810_3483</name>
</gene>
<comment type="similarity">
    <text evidence="3">Belongs to the CpsD/CapB family.</text>
</comment>
<feature type="transmembrane region" description="Helical" evidence="17">
    <location>
        <begin position="176"/>
        <end position="197"/>
    </location>
</feature>
<evidence type="ECO:0000256" key="10">
    <source>
        <dbReference type="ARBA" id="ARBA00022741"/>
    </source>
</evidence>
<feature type="domain" description="AAA" evidence="19">
    <location>
        <begin position="279"/>
        <end position="394"/>
    </location>
</feature>
<comment type="similarity">
    <text evidence="4">Belongs to the etk/wzc family.</text>
</comment>
<keyword evidence="21" id="KW-1185">Reference proteome</keyword>
<keyword evidence="10" id="KW-0547">Nucleotide-binding</keyword>
<dbReference type="EMBL" id="LT629692">
    <property type="protein sequence ID" value="SDH62633.1"/>
    <property type="molecule type" value="Genomic_DNA"/>
</dbReference>
<evidence type="ECO:0000256" key="4">
    <source>
        <dbReference type="ARBA" id="ARBA00008883"/>
    </source>
</evidence>
<evidence type="ECO:0000256" key="17">
    <source>
        <dbReference type="SAM" id="Phobius"/>
    </source>
</evidence>
<evidence type="ECO:0000256" key="7">
    <source>
        <dbReference type="ARBA" id="ARBA00022519"/>
    </source>
</evidence>
<keyword evidence="15" id="KW-0829">Tyrosine-protein kinase</keyword>
<dbReference type="Gene3D" id="3.40.50.300">
    <property type="entry name" value="P-loop containing nucleotide triphosphate hydrolases"/>
    <property type="match status" value="1"/>
</dbReference>
<dbReference type="InterPro" id="IPR025669">
    <property type="entry name" value="AAA_dom"/>
</dbReference>
<dbReference type="InterPro" id="IPR050445">
    <property type="entry name" value="Bact_polysacc_biosynth/exp"/>
</dbReference>
<evidence type="ECO:0000313" key="20">
    <source>
        <dbReference type="EMBL" id="SDH62633.1"/>
    </source>
</evidence>
<dbReference type="InterPro" id="IPR003856">
    <property type="entry name" value="LPS_length_determ_N"/>
</dbReference>
<evidence type="ECO:0000256" key="3">
    <source>
        <dbReference type="ARBA" id="ARBA00007316"/>
    </source>
</evidence>
<evidence type="ECO:0000259" key="19">
    <source>
        <dbReference type="Pfam" id="PF13614"/>
    </source>
</evidence>
<evidence type="ECO:0000259" key="18">
    <source>
        <dbReference type="Pfam" id="PF02706"/>
    </source>
</evidence>
<dbReference type="SUPFAM" id="SSF52540">
    <property type="entry name" value="P-loop containing nucleoside triphosphate hydrolases"/>
    <property type="match status" value="1"/>
</dbReference>
<evidence type="ECO:0000256" key="14">
    <source>
        <dbReference type="ARBA" id="ARBA00023136"/>
    </source>
</evidence>
<reference evidence="20 21" key="1">
    <citation type="submission" date="2016-10" db="EMBL/GenBank/DDBJ databases">
        <authorList>
            <person name="de Groot N.N."/>
        </authorList>
    </citation>
    <scope>NUCLEOTIDE SEQUENCE [LARGE SCALE GENOMIC DNA]</scope>
    <source>
        <strain evidence="20 21">DSM 23142</strain>
    </source>
</reference>
<dbReference type="Proteomes" id="UP000199009">
    <property type="component" value="Chromosome I"/>
</dbReference>
<dbReference type="GO" id="GO:0005524">
    <property type="term" value="F:ATP binding"/>
    <property type="evidence" value="ECO:0007669"/>
    <property type="project" value="UniProtKB-KW"/>
</dbReference>
<keyword evidence="12" id="KW-0067">ATP-binding</keyword>
<feature type="transmembrane region" description="Helical" evidence="17">
    <location>
        <begin position="12"/>
        <end position="34"/>
    </location>
</feature>
<dbReference type="Pfam" id="PF02706">
    <property type="entry name" value="Wzz"/>
    <property type="match status" value="1"/>
</dbReference>
<dbReference type="STRING" id="370764.SAMN04489810_3483"/>
<dbReference type="OrthoDB" id="9812433at2"/>
<dbReference type="EC" id="2.7.10.2" evidence="5"/>
<sequence length="476" mass="50314">MELRDYLRILHRNWIFILALTVLGGAAGFGWSLLKAPTYEATTQLYVSVRSGDSALVGELAQGTNYARQAVTSFVDVVNSAVVLDRVIEDLDLDMSSSQLAGHVSASVPANTVIISATVVDEDPAQAAAIANSVGTNFADVVVNQLEKPEGDAPSLVRIETIEPALVPTSTASPNIPLNTILGALLGLAVGVAFAVLRTVLDTRIHSTHDIEQVTDKPVLGGIAFDPDTKKRPLIVHADPQNPRAESFRTLRTNLQFIDIDHERESKSFVITSAGPSEGKSTTTANLAIALAETGARVALIDGDLRLPKIAEYMGVEGGVGLTDVLIGKAALADVIQQWGRAKLFVLPSGRIPPNPSELLGSQAMQRMLDSLHEAFDYVLIDAPPLLLVTDAAVVSKYTSGAILVAASGATKKPQLEGAVKALDAIGSRLLGVIVTMLPTKGPDSYGYGSYAYSATHSVRDKTAVRDEPLEVGQDA</sequence>
<keyword evidence="9 17" id="KW-0812">Transmembrane</keyword>
<evidence type="ECO:0000256" key="13">
    <source>
        <dbReference type="ARBA" id="ARBA00022989"/>
    </source>
</evidence>
<evidence type="ECO:0000313" key="21">
    <source>
        <dbReference type="Proteomes" id="UP000199009"/>
    </source>
</evidence>
<dbReference type="InterPro" id="IPR005702">
    <property type="entry name" value="Wzc-like_C"/>
</dbReference>
<dbReference type="PANTHER" id="PTHR32309:SF13">
    <property type="entry name" value="FERRIC ENTEROBACTIN TRANSPORT PROTEIN FEPE"/>
    <property type="match status" value="1"/>
</dbReference>
<dbReference type="InterPro" id="IPR027417">
    <property type="entry name" value="P-loop_NTPase"/>
</dbReference>
<evidence type="ECO:0000256" key="1">
    <source>
        <dbReference type="ARBA" id="ARBA00004429"/>
    </source>
</evidence>
<dbReference type="GO" id="GO:0004715">
    <property type="term" value="F:non-membrane spanning protein tyrosine kinase activity"/>
    <property type="evidence" value="ECO:0007669"/>
    <property type="project" value="UniProtKB-EC"/>
</dbReference>
<dbReference type="AlphaFoldDB" id="A0A1G8DYA4"/>
<keyword evidence="13 17" id="KW-1133">Transmembrane helix</keyword>
<name>A0A1G8DYA4_9MICO</name>
<keyword evidence="14 17" id="KW-0472">Membrane</keyword>
<dbReference type="PANTHER" id="PTHR32309">
    <property type="entry name" value="TYROSINE-PROTEIN KINASE"/>
    <property type="match status" value="1"/>
</dbReference>
<evidence type="ECO:0000256" key="9">
    <source>
        <dbReference type="ARBA" id="ARBA00022692"/>
    </source>
</evidence>
<accession>A0A1G8DYA4</accession>
<evidence type="ECO:0000256" key="12">
    <source>
        <dbReference type="ARBA" id="ARBA00022840"/>
    </source>
</evidence>
<dbReference type="CDD" id="cd05387">
    <property type="entry name" value="BY-kinase"/>
    <property type="match status" value="1"/>
</dbReference>